<name>A0ABR3R952_9PLEO</name>
<gene>
    <name evidence="2" type="ORF">SLS59_005626</name>
</gene>
<organism evidence="2 3">
    <name type="scientific">Nothophoma quercina</name>
    <dbReference type="NCBI Taxonomy" id="749835"/>
    <lineage>
        <taxon>Eukaryota</taxon>
        <taxon>Fungi</taxon>
        <taxon>Dikarya</taxon>
        <taxon>Ascomycota</taxon>
        <taxon>Pezizomycotina</taxon>
        <taxon>Dothideomycetes</taxon>
        <taxon>Pleosporomycetidae</taxon>
        <taxon>Pleosporales</taxon>
        <taxon>Pleosporineae</taxon>
        <taxon>Didymellaceae</taxon>
        <taxon>Nothophoma</taxon>
    </lineage>
</organism>
<keyword evidence="3" id="KW-1185">Reference proteome</keyword>
<feature type="region of interest" description="Disordered" evidence="1">
    <location>
        <begin position="397"/>
        <end position="458"/>
    </location>
</feature>
<sequence length="479" mass="53007">MGAPDTITSLKRTREVLDKTTSTHATLLKSLIDSGKNHPFSCKPAQRLVFGPKENDFPVLGKKQAPFDTNTLPSPKDMRRILIVDFWAARQQYGQHLHPAEERALSMDAEYENPDLELLRNLTNAGNNINGNVLSFPSPSLDDLCGDSKVEFDNVLRESMTTATILPRDTLLPLQHSNEGTTFTTLLAGVLAWIIWPPTAHNLNILRNSYENLTEGFDNGTTDVTGELEDGVCLIQSVGEAIRIPPFCPMLCLSLEATTLATYSVVTIDQLAAMLGKLPLLLAWFKTEMDGEHKKQDLIAAMIPHFEAILQGTYEATDLRKLKFPYVREGPLHSLLHSWDDIKYSVASVLAFPEAERVKAIWENFLRNAKGRECWICGKSISNKLRDMGKHFDTAHWPTNTVTKSPEQQRTPQNTPRSTPMKATALPSTPSRIGNEASSNATETIGPQKGTPEKVIAPPSVLDKTGAEAVQDLMELDNA</sequence>
<evidence type="ECO:0000256" key="1">
    <source>
        <dbReference type="SAM" id="MobiDB-lite"/>
    </source>
</evidence>
<evidence type="ECO:0008006" key="4">
    <source>
        <dbReference type="Google" id="ProtNLM"/>
    </source>
</evidence>
<reference evidence="2 3" key="1">
    <citation type="submission" date="2024-02" db="EMBL/GenBank/DDBJ databases">
        <title>De novo assembly and annotation of 12 fungi associated with fruit tree decline syndrome in Ontario, Canada.</title>
        <authorList>
            <person name="Sulman M."/>
            <person name="Ellouze W."/>
            <person name="Ilyukhin E."/>
        </authorList>
    </citation>
    <scope>NUCLEOTIDE SEQUENCE [LARGE SCALE GENOMIC DNA]</scope>
    <source>
        <strain evidence="2 3">M97-236</strain>
    </source>
</reference>
<dbReference type="Proteomes" id="UP001521222">
    <property type="component" value="Unassembled WGS sequence"/>
</dbReference>
<dbReference type="EMBL" id="JAKIXB020000017">
    <property type="protein sequence ID" value="KAL1600961.1"/>
    <property type="molecule type" value="Genomic_DNA"/>
</dbReference>
<proteinExistence type="predicted"/>
<evidence type="ECO:0000313" key="2">
    <source>
        <dbReference type="EMBL" id="KAL1600961.1"/>
    </source>
</evidence>
<feature type="compositionally biased region" description="Polar residues" evidence="1">
    <location>
        <begin position="397"/>
        <end position="418"/>
    </location>
</feature>
<protein>
    <recommendedName>
        <fullName evidence="4">C2H2-type domain-containing protein</fullName>
    </recommendedName>
</protein>
<evidence type="ECO:0000313" key="3">
    <source>
        <dbReference type="Proteomes" id="UP001521222"/>
    </source>
</evidence>
<comment type="caution">
    <text evidence="2">The sequence shown here is derived from an EMBL/GenBank/DDBJ whole genome shotgun (WGS) entry which is preliminary data.</text>
</comment>
<accession>A0ABR3R952</accession>
<feature type="compositionally biased region" description="Polar residues" evidence="1">
    <location>
        <begin position="426"/>
        <end position="445"/>
    </location>
</feature>